<evidence type="ECO:0000313" key="1">
    <source>
        <dbReference type="EMBL" id="PPJ61960.1"/>
    </source>
</evidence>
<reference evidence="1 2" key="1">
    <citation type="submission" date="2018-02" db="EMBL/GenBank/DDBJ databases">
        <title>Discovery of a pederin family compound in a non-symbiotic bloom-forming cyanobacterium.</title>
        <authorList>
            <person name="Kust A."/>
            <person name="Mares J."/>
            <person name="Jokela J."/>
            <person name="Urajova P."/>
            <person name="Hajek J."/>
            <person name="Saurav K."/>
            <person name="Voracova K."/>
            <person name="Fewer D.P."/>
            <person name="Haapaniemi E."/>
            <person name="Permi P."/>
            <person name="Rehakova K."/>
            <person name="Sivonen K."/>
            <person name="Hrouzek P."/>
        </authorList>
    </citation>
    <scope>NUCLEOTIDE SEQUENCE [LARGE SCALE GENOMIC DNA]</scope>
    <source>
        <strain evidence="1 2">CHARLIE-1</strain>
    </source>
</reference>
<comment type="caution">
    <text evidence="1">The sequence shown here is derived from an EMBL/GenBank/DDBJ whole genome shotgun (WGS) entry which is preliminary data.</text>
</comment>
<dbReference type="RefSeq" id="WP_133164048.1">
    <property type="nucleotide sequence ID" value="NZ_PGEM01000153.1"/>
</dbReference>
<accession>A0A2S6CQR3</accession>
<gene>
    <name evidence="1" type="ORF">CUN59_18065</name>
</gene>
<evidence type="ECO:0000313" key="2">
    <source>
        <dbReference type="Proteomes" id="UP000239589"/>
    </source>
</evidence>
<keyword evidence="2" id="KW-1185">Reference proteome</keyword>
<organism evidence="1 2">
    <name type="scientific">Cuspidothrix issatschenkoi CHARLIE-1</name>
    <dbReference type="NCBI Taxonomy" id="2052836"/>
    <lineage>
        <taxon>Bacteria</taxon>
        <taxon>Bacillati</taxon>
        <taxon>Cyanobacteriota</taxon>
        <taxon>Cyanophyceae</taxon>
        <taxon>Nostocales</taxon>
        <taxon>Aphanizomenonaceae</taxon>
        <taxon>Cuspidothrix</taxon>
    </lineage>
</organism>
<name>A0A2S6CQR3_9CYAN</name>
<proteinExistence type="predicted"/>
<dbReference type="AlphaFoldDB" id="A0A2S6CQR3"/>
<dbReference type="Proteomes" id="UP000239589">
    <property type="component" value="Unassembled WGS sequence"/>
</dbReference>
<protein>
    <submittedName>
        <fullName evidence="1">Uncharacterized protein</fullName>
    </submittedName>
</protein>
<dbReference type="EMBL" id="PGEM01000153">
    <property type="protein sequence ID" value="PPJ61960.1"/>
    <property type="molecule type" value="Genomic_DNA"/>
</dbReference>
<sequence length="179" mass="21062">MTSYYALFVQSYLQTVDKNNFPYIQASVEGKLRLDEFIFDKTSPYQTTKLYKEAFNNFLLGGYGADLAMNQIIQLTEEFRNDRWKICYEFGSWCVNTYKDDPHPFHEEQGIDFICKSLIYVMAKGSPIQFTKEEKDYVLMRLMLPIHKMSPIMAEKITIKIMEIGRGLEEFINVTRLIN</sequence>